<evidence type="ECO:0000313" key="3">
    <source>
        <dbReference type="Proteomes" id="UP000325289"/>
    </source>
</evidence>
<protein>
    <submittedName>
        <fullName evidence="2">Acetyltransferase (GNAT) family protein</fullName>
    </submittedName>
</protein>
<accession>A0A1I1TAW4</accession>
<evidence type="ECO:0000259" key="1">
    <source>
        <dbReference type="PROSITE" id="PS51186"/>
    </source>
</evidence>
<evidence type="ECO:0000313" key="2">
    <source>
        <dbReference type="EMBL" id="SFD55715.1"/>
    </source>
</evidence>
<proteinExistence type="predicted"/>
<dbReference type="PANTHER" id="PTHR47237:SF2">
    <property type="entry name" value="BLL4206 PROTEIN"/>
    <property type="match status" value="1"/>
</dbReference>
<dbReference type="PANTHER" id="PTHR47237">
    <property type="entry name" value="SLL0310 PROTEIN"/>
    <property type="match status" value="1"/>
</dbReference>
<sequence length="279" mass="29415">MMDYQTEDQTGRAITLEPFADAHLAGAMRLSAEVGWPHREEDWRMVLSVSRGVAAVAGGNVVGTALCSDFGPVAAINMIIVDENMRGRRLGRRLMEAVLEIAGDRECRLVGTEMGLPLYRKLGFEATGQIVQHQGIAVSTAPEQPVATAGKDHVSQLVNLDRAATGLSRSRLLEAIAAAGEALQTDGGVAMVRPFGRGRVLGPILAKSDSAARALMSEAARRSAGSFLRVDMPESHALGEHAETLGLVHAGGGTAMTRKAGARPSTEYSTYALVSQALG</sequence>
<dbReference type="InterPro" id="IPR016181">
    <property type="entry name" value="Acyl_CoA_acyltransferase"/>
</dbReference>
<gene>
    <name evidence="2" type="ORF">SAMN04515678_101559</name>
</gene>
<reference evidence="2 3" key="1">
    <citation type="submission" date="2016-10" db="EMBL/GenBank/DDBJ databases">
        <authorList>
            <person name="Varghese N."/>
            <person name="Submissions S."/>
        </authorList>
    </citation>
    <scope>NUCLEOTIDE SEQUENCE [LARGE SCALE GENOMIC DNA]</scope>
    <source>
        <strain evidence="3">YIM D21,KCTC 23444,ACCC 10710</strain>
    </source>
</reference>
<name>A0A1I1TAW4_9RHOB</name>
<dbReference type="SUPFAM" id="SSF55729">
    <property type="entry name" value="Acyl-CoA N-acyltransferases (Nat)"/>
    <property type="match status" value="1"/>
</dbReference>
<dbReference type="AlphaFoldDB" id="A0A1I1TAW4"/>
<feature type="domain" description="N-acetyltransferase" evidence="1">
    <location>
        <begin position="14"/>
        <end position="145"/>
    </location>
</feature>
<dbReference type="Proteomes" id="UP000325289">
    <property type="component" value="Unassembled WGS sequence"/>
</dbReference>
<dbReference type="Gene3D" id="3.40.630.90">
    <property type="match status" value="1"/>
</dbReference>
<dbReference type="InterPro" id="IPR052729">
    <property type="entry name" value="Acyl/Acetyltrans_Enzymes"/>
</dbReference>
<keyword evidence="2" id="KW-0808">Transferase</keyword>
<dbReference type="EMBL" id="FOMS01000001">
    <property type="protein sequence ID" value="SFD55715.1"/>
    <property type="molecule type" value="Genomic_DNA"/>
</dbReference>
<dbReference type="PROSITE" id="PS51186">
    <property type="entry name" value="GNAT"/>
    <property type="match status" value="1"/>
</dbReference>
<dbReference type="GO" id="GO:0016747">
    <property type="term" value="F:acyltransferase activity, transferring groups other than amino-acyl groups"/>
    <property type="evidence" value="ECO:0007669"/>
    <property type="project" value="InterPro"/>
</dbReference>
<dbReference type="Gene3D" id="3.40.630.30">
    <property type="match status" value="1"/>
</dbReference>
<dbReference type="InterPro" id="IPR000182">
    <property type="entry name" value="GNAT_dom"/>
</dbReference>
<dbReference type="InterPro" id="IPR041496">
    <property type="entry name" value="YitH/HolE_GNAT"/>
</dbReference>
<dbReference type="Pfam" id="PF18014">
    <property type="entry name" value="Acetyltransf_18"/>
    <property type="match status" value="1"/>
</dbReference>
<organism evidence="2 3">
    <name type="scientific">Roseivivax sediminis</name>
    <dbReference type="NCBI Taxonomy" id="936889"/>
    <lineage>
        <taxon>Bacteria</taxon>
        <taxon>Pseudomonadati</taxon>
        <taxon>Pseudomonadota</taxon>
        <taxon>Alphaproteobacteria</taxon>
        <taxon>Rhodobacterales</taxon>
        <taxon>Roseobacteraceae</taxon>
        <taxon>Roseivivax</taxon>
    </lineage>
</organism>
<dbReference type="Pfam" id="PF00583">
    <property type="entry name" value="Acetyltransf_1"/>
    <property type="match status" value="1"/>
</dbReference>
<keyword evidence="3" id="KW-1185">Reference proteome</keyword>